<proteinExistence type="predicted"/>
<gene>
    <name evidence="1" type="ORF">Tco_0654160</name>
</gene>
<dbReference type="InterPro" id="IPR044844">
    <property type="entry name" value="Trans_IPPS_euk-type"/>
</dbReference>
<dbReference type="InterPro" id="IPR008949">
    <property type="entry name" value="Isoprenoid_synthase_dom_sf"/>
</dbReference>
<evidence type="ECO:0000313" key="2">
    <source>
        <dbReference type="Proteomes" id="UP001151760"/>
    </source>
</evidence>
<dbReference type="PANTHER" id="PTHR11626:SF7">
    <property type="entry name" value="SQUALENE SYNTHASE"/>
    <property type="match status" value="1"/>
</dbReference>
<dbReference type="PANTHER" id="PTHR11626">
    <property type="entry name" value="FARNESYL-DIPHOSPHATE FARNESYLTRANSFERASE"/>
    <property type="match status" value="1"/>
</dbReference>
<dbReference type="Gene3D" id="1.10.600.10">
    <property type="entry name" value="Farnesyl Diphosphate Synthase"/>
    <property type="match status" value="1"/>
</dbReference>
<comment type="caution">
    <text evidence="1">The sequence shown here is derived from an EMBL/GenBank/DDBJ whole genome shotgun (WGS) entry which is preliminary data.</text>
</comment>
<accession>A0ABQ4X2I2</accession>
<dbReference type="Proteomes" id="UP001151760">
    <property type="component" value="Unassembled WGS sequence"/>
</dbReference>
<evidence type="ECO:0000313" key="1">
    <source>
        <dbReference type="EMBL" id="GJS59376.1"/>
    </source>
</evidence>
<organism evidence="1 2">
    <name type="scientific">Tanacetum coccineum</name>
    <dbReference type="NCBI Taxonomy" id="301880"/>
    <lineage>
        <taxon>Eukaryota</taxon>
        <taxon>Viridiplantae</taxon>
        <taxon>Streptophyta</taxon>
        <taxon>Embryophyta</taxon>
        <taxon>Tracheophyta</taxon>
        <taxon>Spermatophyta</taxon>
        <taxon>Magnoliopsida</taxon>
        <taxon>eudicotyledons</taxon>
        <taxon>Gunneridae</taxon>
        <taxon>Pentapetalae</taxon>
        <taxon>asterids</taxon>
        <taxon>campanulids</taxon>
        <taxon>Asterales</taxon>
        <taxon>Asteraceae</taxon>
        <taxon>Asteroideae</taxon>
        <taxon>Anthemideae</taxon>
        <taxon>Anthemidinae</taxon>
        <taxon>Tanacetum</taxon>
    </lineage>
</organism>
<name>A0ABQ4X2I2_9ASTR</name>
<dbReference type="EMBL" id="BQNB010009145">
    <property type="protein sequence ID" value="GJS59376.1"/>
    <property type="molecule type" value="Genomic_DNA"/>
</dbReference>
<sequence>MISRIPSALVEPTPVVAESEADSLAIEVDREFTEGCSVLNEMVTDGLVHTEDCLKYMSDLHDPEIFKFCAIPQIMAIGTLTLCYNIEVFRGVVKLRRGLAAKIIDRTNTMADVYGAFYDFSLWLRSKVNLKDPNAHTTITRLEATQKICRASGTLNKSSYITSDEPSYGPLLIAVLVVILLIHPPTSPQMAFVGRHMLIVWDLENRTPANVFHDANQLQLAVERRLPRITVHLKA</sequence>
<reference evidence="1" key="2">
    <citation type="submission" date="2022-01" db="EMBL/GenBank/DDBJ databases">
        <authorList>
            <person name="Yamashiro T."/>
            <person name="Shiraishi A."/>
            <person name="Satake H."/>
            <person name="Nakayama K."/>
        </authorList>
    </citation>
    <scope>NUCLEOTIDE SEQUENCE</scope>
</reference>
<reference evidence="1" key="1">
    <citation type="journal article" date="2022" name="Int. J. Mol. Sci.">
        <title>Draft Genome of Tanacetum Coccineum: Genomic Comparison of Closely Related Tanacetum-Family Plants.</title>
        <authorList>
            <person name="Yamashiro T."/>
            <person name="Shiraishi A."/>
            <person name="Nakayama K."/>
            <person name="Satake H."/>
        </authorList>
    </citation>
    <scope>NUCLEOTIDE SEQUENCE</scope>
</reference>
<keyword evidence="2" id="KW-1185">Reference proteome</keyword>
<protein>
    <submittedName>
        <fullName evidence="1">Squalene synthase</fullName>
    </submittedName>
</protein>
<dbReference type="SUPFAM" id="SSF48576">
    <property type="entry name" value="Terpenoid synthases"/>
    <property type="match status" value="1"/>
</dbReference>